<dbReference type="eggNOG" id="COG4635">
    <property type="taxonomic scope" value="Bacteria"/>
</dbReference>
<dbReference type="PROSITE" id="PS51257">
    <property type="entry name" value="PROKAR_LIPOPROTEIN"/>
    <property type="match status" value="1"/>
</dbReference>
<dbReference type="KEGG" id="rca:Rcas_2492"/>
<gene>
    <name evidence="2" type="ordered locus">Rcas_2492</name>
</gene>
<dbReference type="SUPFAM" id="SSF52218">
    <property type="entry name" value="Flavoproteins"/>
    <property type="match status" value="1"/>
</dbReference>
<dbReference type="InterPro" id="IPR008254">
    <property type="entry name" value="Flavodoxin/NO_synth"/>
</dbReference>
<dbReference type="EMBL" id="CP000804">
    <property type="protein sequence ID" value="ABU58572.1"/>
    <property type="molecule type" value="Genomic_DNA"/>
</dbReference>
<feature type="domain" description="Flavodoxin-like" evidence="1">
    <location>
        <begin position="55"/>
        <end position="212"/>
    </location>
</feature>
<dbReference type="InterPro" id="IPR029039">
    <property type="entry name" value="Flavoprotein-like_sf"/>
</dbReference>
<protein>
    <submittedName>
        <fullName evidence="2">Flavodoxin-like protein</fullName>
    </submittedName>
</protein>
<reference evidence="2 3" key="1">
    <citation type="submission" date="2007-08" db="EMBL/GenBank/DDBJ databases">
        <title>Complete sequence of Roseiflexus castenholzii DSM 13941.</title>
        <authorList>
            <consortium name="US DOE Joint Genome Institute"/>
            <person name="Copeland A."/>
            <person name="Lucas S."/>
            <person name="Lapidus A."/>
            <person name="Barry K."/>
            <person name="Glavina del Rio T."/>
            <person name="Dalin E."/>
            <person name="Tice H."/>
            <person name="Pitluck S."/>
            <person name="Thompson L.S."/>
            <person name="Brettin T."/>
            <person name="Bruce D."/>
            <person name="Detter J.C."/>
            <person name="Han C."/>
            <person name="Tapia R."/>
            <person name="Schmutz J."/>
            <person name="Larimer F."/>
            <person name="Land M."/>
            <person name="Hauser L."/>
            <person name="Kyrpides N."/>
            <person name="Mikhailova N."/>
            <person name="Bryant D.A."/>
            <person name="Hanada S."/>
            <person name="Tsukatani Y."/>
            <person name="Richardson P."/>
        </authorList>
    </citation>
    <scope>NUCLEOTIDE SEQUENCE [LARGE SCALE GENOMIC DNA]</scope>
    <source>
        <strain evidence="3">DSM 13941 / HLO8</strain>
    </source>
</reference>
<organism evidence="2 3">
    <name type="scientific">Roseiflexus castenholzii (strain DSM 13941 / HLO8)</name>
    <dbReference type="NCBI Taxonomy" id="383372"/>
    <lineage>
        <taxon>Bacteria</taxon>
        <taxon>Bacillati</taxon>
        <taxon>Chloroflexota</taxon>
        <taxon>Chloroflexia</taxon>
        <taxon>Chloroflexales</taxon>
        <taxon>Roseiflexineae</taxon>
        <taxon>Roseiflexaceae</taxon>
        <taxon>Roseiflexus</taxon>
    </lineage>
</organism>
<dbReference type="RefSeq" id="WP_012120996.1">
    <property type="nucleotide sequence ID" value="NC_009767.1"/>
</dbReference>
<dbReference type="PROSITE" id="PS50902">
    <property type="entry name" value="FLAVODOXIN_LIKE"/>
    <property type="match status" value="1"/>
</dbReference>
<dbReference type="Pfam" id="PF12724">
    <property type="entry name" value="Flavodoxin_5"/>
    <property type="match status" value="1"/>
</dbReference>
<dbReference type="InterPro" id="IPR052200">
    <property type="entry name" value="Protoporphyrinogen_IX_DH"/>
</dbReference>
<dbReference type="GO" id="GO:0010181">
    <property type="term" value="F:FMN binding"/>
    <property type="evidence" value="ECO:0007669"/>
    <property type="project" value="InterPro"/>
</dbReference>
<evidence type="ECO:0000313" key="2">
    <source>
        <dbReference type="EMBL" id="ABU58572.1"/>
    </source>
</evidence>
<dbReference type="GO" id="GO:0070819">
    <property type="term" value="F:menaquinone-dependent protoporphyrinogen oxidase activity"/>
    <property type="evidence" value="ECO:0007669"/>
    <property type="project" value="TreeGrafter"/>
</dbReference>
<dbReference type="PROSITE" id="PS51318">
    <property type="entry name" value="TAT"/>
    <property type="match status" value="1"/>
</dbReference>
<dbReference type="STRING" id="383372.Rcas_2492"/>
<dbReference type="HOGENOM" id="CLU_094839_1_0_0"/>
<accession>A7NM17</accession>
<name>A7NM17_ROSCS</name>
<proteinExistence type="predicted"/>
<evidence type="ECO:0000313" key="3">
    <source>
        <dbReference type="Proteomes" id="UP000000263"/>
    </source>
</evidence>
<evidence type="ECO:0000259" key="1">
    <source>
        <dbReference type="PROSITE" id="PS50902"/>
    </source>
</evidence>
<dbReference type="Proteomes" id="UP000000263">
    <property type="component" value="Chromosome"/>
</dbReference>
<dbReference type="PANTHER" id="PTHR38030">
    <property type="entry name" value="PROTOPORPHYRINOGEN IX DEHYDROGENASE [MENAQUINONE]"/>
    <property type="match status" value="1"/>
</dbReference>
<dbReference type="InterPro" id="IPR026816">
    <property type="entry name" value="Flavodoxin_dom"/>
</dbReference>
<dbReference type="Gene3D" id="3.40.50.360">
    <property type="match status" value="1"/>
</dbReference>
<dbReference type="OrthoDB" id="9795729at2"/>
<keyword evidence="3" id="KW-1185">Reference proteome</keyword>
<dbReference type="PANTHER" id="PTHR38030:SF2">
    <property type="entry name" value="PROTOPORPHYRINOGEN IX DEHYDROGENASE [QUINONE]"/>
    <property type="match status" value="1"/>
</dbReference>
<dbReference type="GO" id="GO:0006783">
    <property type="term" value="P:heme biosynthetic process"/>
    <property type="evidence" value="ECO:0007669"/>
    <property type="project" value="TreeGrafter"/>
</dbReference>
<dbReference type="AlphaFoldDB" id="A7NM17"/>
<dbReference type="NCBIfam" id="TIGR01409">
    <property type="entry name" value="TAT_signal_seq"/>
    <property type="match status" value="1"/>
</dbReference>
<dbReference type="InterPro" id="IPR006311">
    <property type="entry name" value="TAT_signal"/>
</dbReference>
<sequence length="215" mass="22933">MSRTSSRRRFLKAAGIGLAATTVACIGGGYVATRAPESAVVDLTFAEESTMSRRILVTYATRAGSTAEIAAAIARTLGDRGFAVDGKPIKARPEITGYDAIIIGSAIRMGCWLPEAVDFVKANQATLNSVPVALFTVHMLNTGDDETSRANRAAYLDAVRPLIHPAAEAYFAGAMNFARLSFLDRLIARMVGAVEEDRRDWAAIAAWAERVPVAA</sequence>
<dbReference type="InterPro" id="IPR019546">
    <property type="entry name" value="TAT_signal_bac_arc"/>
</dbReference>